<evidence type="ECO:0000259" key="1">
    <source>
        <dbReference type="SMART" id="SM00849"/>
    </source>
</evidence>
<dbReference type="GO" id="GO:0016787">
    <property type="term" value="F:hydrolase activity"/>
    <property type="evidence" value="ECO:0007669"/>
    <property type="project" value="UniProtKB-KW"/>
</dbReference>
<dbReference type="OrthoDB" id="9802991at2"/>
<gene>
    <name evidence="2" type="ORF">C1H69_05360</name>
</gene>
<dbReference type="EMBL" id="PNRF01000012">
    <property type="protein sequence ID" value="PMR76473.1"/>
    <property type="molecule type" value="Genomic_DNA"/>
</dbReference>
<sequence>MQRVQPDIWETEVESPFPGLTVHAYLLTRDEGNVLFYNTGHQHEIDRMAELGGVAYQYLSHRDELGETLETIHQRFEARLGGHRAELVDFARYRTPEVLFERREMHLGNVEVIPTPGHSPGSTCFLVHSPHGKRYLFTGDTLYRGERGDWHAGFIPGHNDERDRQTLAQSLRLLRELEPDVVFGSAFLGDMGFQEMAPGDWPGHVDGALERLLG</sequence>
<feature type="domain" description="Metallo-beta-lactamase" evidence="1">
    <location>
        <begin position="21"/>
        <end position="185"/>
    </location>
</feature>
<dbReference type="SMART" id="SM00849">
    <property type="entry name" value="Lactamase_B"/>
    <property type="match status" value="1"/>
</dbReference>
<dbReference type="InterPro" id="IPR001279">
    <property type="entry name" value="Metallo-B-lactamas"/>
</dbReference>
<evidence type="ECO:0000313" key="3">
    <source>
        <dbReference type="Proteomes" id="UP000235803"/>
    </source>
</evidence>
<evidence type="ECO:0000313" key="2">
    <source>
        <dbReference type="EMBL" id="PMR76473.1"/>
    </source>
</evidence>
<reference evidence="2 3" key="1">
    <citation type="submission" date="2018-01" db="EMBL/GenBank/DDBJ databases">
        <title>Halomonas endophytica sp. nov., isolated from storage liquid in the stems of Populus euphratica.</title>
        <authorList>
            <person name="Chen C."/>
        </authorList>
    </citation>
    <scope>NUCLEOTIDE SEQUENCE [LARGE SCALE GENOMIC DNA]</scope>
    <source>
        <strain evidence="2 3">MC28</strain>
    </source>
</reference>
<dbReference type="Proteomes" id="UP000235803">
    <property type="component" value="Unassembled WGS sequence"/>
</dbReference>
<dbReference type="InterPro" id="IPR036866">
    <property type="entry name" value="RibonucZ/Hydroxyglut_hydro"/>
</dbReference>
<accession>A0A2N7U7S6</accession>
<dbReference type="Pfam" id="PF00753">
    <property type="entry name" value="Lactamase_B"/>
    <property type="match status" value="1"/>
</dbReference>
<name>A0A2N7U7S6_9GAMM</name>
<keyword evidence="2" id="KW-0378">Hydrolase</keyword>
<dbReference type="SUPFAM" id="SSF56281">
    <property type="entry name" value="Metallo-hydrolase/oxidoreductase"/>
    <property type="match status" value="1"/>
</dbReference>
<comment type="caution">
    <text evidence="2">The sequence shown here is derived from an EMBL/GenBank/DDBJ whole genome shotgun (WGS) entry which is preliminary data.</text>
</comment>
<keyword evidence="3" id="KW-1185">Reference proteome</keyword>
<protein>
    <submittedName>
        <fullName evidence="2">MBL fold metallo-hydrolase</fullName>
    </submittedName>
</protein>
<dbReference type="AlphaFoldDB" id="A0A2N7U7S6"/>
<dbReference type="RefSeq" id="WP_102652377.1">
    <property type="nucleotide sequence ID" value="NZ_PNRF01000012.1"/>
</dbReference>
<dbReference type="Gene3D" id="3.60.15.10">
    <property type="entry name" value="Ribonuclease Z/Hydroxyacylglutathione hydrolase-like"/>
    <property type="match status" value="1"/>
</dbReference>
<dbReference type="PANTHER" id="PTHR42773:SF1">
    <property type="entry name" value="METALLO-BETA-LACTAMASE FAMILY PROTEIN"/>
    <property type="match status" value="1"/>
</dbReference>
<organism evidence="2 3">
    <name type="scientific">Billgrantia endophytica</name>
    <dbReference type="NCBI Taxonomy" id="2033802"/>
    <lineage>
        <taxon>Bacteria</taxon>
        <taxon>Pseudomonadati</taxon>
        <taxon>Pseudomonadota</taxon>
        <taxon>Gammaproteobacteria</taxon>
        <taxon>Oceanospirillales</taxon>
        <taxon>Halomonadaceae</taxon>
        <taxon>Billgrantia</taxon>
    </lineage>
</organism>
<dbReference type="PANTHER" id="PTHR42773">
    <property type="entry name" value="METALLO-BETA-LACTAMASE-RELATED"/>
    <property type="match status" value="1"/>
</dbReference>
<proteinExistence type="predicted"/>